<comment type="similarity">
    <text evidence="2">Belongs to the methyltransferase superfamily. RsmD family.</text>
</comment>
<dbReference type="Pfam" id="PF03602">
    <property type="entry name" value="Cons_hypoth95"/>
    <property type="match status" value="1"/>
</dbReference>
<dbReference type="PANTHER" id="PTHR43542">
    <property type="entry name" value="METHYLTRANSFERASE"/>
    <property type="match status" value="1"/>
</dbReference>
<evidence type="ECO:0000256" key="7">
    <source>
        <dbReference type="ARBA" id="ARBA00031268"/>
    </source>
</evidence>
<evidence type="ECO:0000256" key="2">
    <source>
        <dbReference type="ARBA" id="ARBA00005269"/>
    </source>
</evidence>
<comment type="function">
    <text evidence="1">Specifically methylates the guanine in position 966 of 16S rRNA in the assembled 30S particle.</text>
</comment>
<evidence type="ECO:0000313" key="11">
    <source>
        <dbReference type="Proteomes" id="UP001501787"/>
    </source>
</evidence>
<dbReference type="PROSITE" id="PS00092">
    <property type="entry name" value="N6_MTASE"/>
    <property type="match status" value="1"/>
</dbReference>
<evidence type="ECO:0000256" key="5">
    <source>
        <dbReference type="ARBA" id="ARBA00022603"/>
    </source>
</evidence>
<organism evidence="10 11">
    <name type="scientific">Psychrobacter aestuarii</name>
    <dbReference type="NCBI Taxonomy" id="556327"/>
    <lineage>
        <taxon>Bacteria</taxon>
        <taxon>Pseudomonadati</taxon>
        <taxon>Pseudomonadota</taxon>
        <taxon>Gammaproteobacteria</taxon>
        <taxon>Moraxellales</taxon>
        <taxon>Moraxellaceae</taxon>
        <taxon>Psychrobacter</taxon>
    </lineage>
</organism>
<sequence>MKKSTKTRRPSSTSTSACSEVRIIGGQLKRRNVSFIAADGLRPTPDRLRETLFNWLMGDLYEARVLDACAGSGVLGFEALSRGAIHCTFIEANAAQYAMLQKNAESLRLDSHSYLIAHAPAEQYLTSHAPAGSDAVFDVIFLDPPYAANLWQPILDALLTQDCLAAHTLLYVEADRDTDVIMDEWCAKNADILSKKQMQTPICLKQTKVGQVMAGLYQLGSS</sequence>
<name>A0ABP3FP07_9GAMM</name>
<keyword evidence="5" id="KW-0489">Methyltransferase</keyword>
<dbReference type="InterPro" id="IPR002052">
    <property type="entry name" value="DNA_methylase_N6_adenine_CS"/>
</dbReference>
<keyword evidence="11" id="KW-1185">Reference proteome</keyword>
<dbReference type="EC" id="2.1.1.171" evidence="3"/>
<dbReference type="EMBL" id="BAAAFR010000005">
    <property type="protein sequence ID" value="GAA0321444.1"/>
    <property type="molecule type" value="Genomic_DNA"/>
</dbReference>
<dbReference type="RefSeq" id="WP_201505133.1">
    <property type="nucleotide sequence ID" value="NZ_BAAAFR010000005.1"/>
</dbReference>
<evidence type="ECO:0000256" key="4">
    <source>
        <dbReference type="ARBA" id="ARBA00013682"/>
    </source>
</evidence>
<gene>
    <name evidence="10" type="primary">rsmD</name>
    <name evidence="10" type="ORF">GCM10009129_19070</name>
</gene>
<evidence type="ECO:0000256" key="6">
    <source>
        <dbReference type="ARBA" id="ARBA00022679"/>
    </source>
</evidence>
<dbReference type="PANTHER" id="PTHR43542:SF1">
    <property type="entry name" value="METHYLTRANSFERASE"/>
    <property type="match status" value="1"/>
</dbReference>
<evidence type="ECO:0000256" key="1">
    <source>
        <dbReference type="ARBA" id="ARBA00002649"/>
    </source>
</evidence>
<evidence type="ECO:0000256" key="8">
    <source>
        <dbReference type="ARBA" id="ARBA00033371"/>
    </source>
</evidence>
<comment type="caution">
    <text evidence="10">The sequence shown here is derived from an EMBL/GenBank/DDBJ whole genome shotgun (WGS) entry which is preliminary data.</text>
</comment>
<evidence type="ECO:0000313" key="10">
    <source>
        <dbReference type="EMBL" id="GAA0321444.1"/>
    </source>
</evidence>
<keyword evidence="6" id="KW-0808">Transferase</keyword>
<evidence type="ECO:0000256" key="3">
    <source>
        <dbReference type="ARBA" id="ARBA00012141"/>
    </source>
</evidence>
<dbReference type="Proteomes" id="UP001501787">
    <property type="component" value="Unassembled WGS sequence"/>
</dbReference>
<proteinExistence type="inferred from homology"/>
<dbReference type="CDD" id="cd02440">
    <property type="entry name" value="AdoMet_MTases"/>
    <property type="match status" value="1"/>
</dbReference>
<dbReference type="InterPro" id="IPR029063">
    <property type="entry name" value="SAM-dependent_MTases_sf"/>
</dbReference>
<reference evidence="11" key="1">
    <citation type="journal article" date="2019" name="Int. J. Syst. Evol. Microbiol.">
        <title>The Global Catalogue of Microorganisms (GCM) 10K type strain sequencing project: providing services to taxonomists for standard genome sequencing and annotation.</title>
        <authorList>
            <consortium name="The Broad Institute Genomics Platform"/>
            <consortium name="The Broad Institute Genome Sequencing Center for Infectious Disease"/>
            <person name="Wu L."/>
            <person name="Ma J."/>
        </authorList>
    </citation>
    <scope>NUCLEOTIDE SEQUENCE [LARGE SCALE GENOMIC DNA]</scope>
    <source>
        <strain evidence="11">JCM 16343</strain>
    </source>
</reference>
<dbReference type="SUPFAM" id="SSF53335">
    <property type="entry name" value="S-adenosyl-L-methionine-dependent methyltransferases"/>
    <property type="match status" value="1"/>
</dbReference>
<comment type="catalytic activity">
    <reaction evidence="9">
        <text>guanosine(966) in 16S rRNA + S-adenosyl-L-methionine = N(2)-methylguanosine(966) in 16S rRNA + S-adenosyl-L-homocysteine + H(+)</text>
        <dbReference type="Rhea" id="RHEA:23548"/>
        <dbReference type="Rhea" id="RHEA-COMP:10211"/>
        <dbReference type="Rhea" id="RHEA-COMP:10212"/>
        <dbReference type="ChEBI" id="CHEBI:15378"/>
        <dbReference type="ChEBI" id="CHEBI:57856"/>
        <dbReference type="ChEBI" id="CHEBI:59789"/>
        <dbReference type="ChEBI" id="CHEBI:74269"/>
        <dbReference type="ChEBI" id="CHEBI:74481"/>
        <dbReference type="EC" id="2.1.1.171"/>
    </reaction>
</comment>
<protein>
    <recommendedName>
        <fullName evidence="4">Ribosomal RNA small subunit methyltransferase D</fullName>
        <ecNumber evidence="3">2.1.1.171</ecNumber>
    </recommendedName>
    <alternativeName>
        <fullName evidence="7">16S rRNA m2G966 methyltransferase</fullName>
    </alternativeName>
    <alternativeName>
        <fullName evidence="8">rRNA (guanine-N(2)-)-methyltransferase</fullName>
    </alternativeName>
</protein>
<dbReference type="Gene3D" id="3.40.50.150">
    <property type="entry name" value="Vaccinia Virus protein VP39"/>
    <property type="match status" value="1"/>
</dbReference>
<accession>A0ABP3FP07</accession>
<evidence type="ECO:0000256" key="9">
    <source>
        <dbReference type="ARBA" id="ARBA00048326"/>
    </source>
</evidence>
<dbReference type="InterPro" id="IPR004398">
    <property type="entry name" value="RNA_MeTrfase_RsmD"/>
</dbReference>
<dbReference type="NCBIfam" id="TIGR00095">
    <property type="entry name" value="16S rRNA (guanine(966)-N(2))-methyltransferase RsmD"/>
    <property type="match status" value="1"/>
</dbReference>